<dbReference type="GO" id="GO:0005737">
    <property type="term" value="C:cytoplasm"/>
    <property type="evidence" value="ECO:0007669"/>
    <property type="project" value="TreeGrafter"/>
</dbReference>
<organism evidence="3 4">
    <name type="scientific">Nocardioides aurantiacus</name>
    <dbReference type="NCBI Taxonomy" id="86796"/>
    <lineage>
        <taxon>Bacteria</taxon>
        <taxon>Bacillati</taxon>
        <taxon>Actinomycetota</taxon>
        <taxon>Actinomycetes</taxon>
        <taxon>Propionibacteriales</taxon>
        <taxon>Nocardioidaceae</taxon>
        <taxon>Nocardioides</taxon>
    </lineage>
</organism>
<proteinExistence type="predicted"/>
<protein>
    <submittedName>
        <fullName evidence="3">Heterodimeric methylmalonyl-CoA mutase small subunit</fullName>
    </submittedName>
</protein>
<dbReference type="GO" id="GO:0031419">
    <property type="term" value="F:cobalamin binding"/>
    <property type="evidence" value="ECO:0007669"/>
    <property type="project" value="UniProtKB-KW"/>
</dbReference>
<dbReference type="AlphaFoldDB" id="A0A3N2CSI0"/>
<dbReference type="SUPFAM" id="SSF51703">
    <property type="entry name" value="Cobalamin (vitamin B12)-dependent enzymes"/>
    <property type="match status" value="1"/>
</dbReference>
<reference evidence="3 4" key="1">
    <citation type="submission" date="2018-11" db="EMBL/GenBank/DDBJ databases">
        <title>Sequencing the genomes of 1000 actinobacteria strains.</title>
        <authorList>
            <person name="Klenk H.-P."/>
        </authorList>
    </citation>
    <scope>NUCLEOTIDE SEQUENCE [LARGE SCALE GENOMIC DNA]</scope>
    <source>
        <strain evidence="3 4">DSM 12652</strain>
    </source>
</reference>
<dbReference type="GO" id="GO:0019678">
    <property type="term" value="P:propionate metabolic process, methylmalonyl pathway"/>
    <property type="evidence" value="ECO:0007669"/>
    <property type="project" value="TreeGrafter"/>
</dbReference>
<dbReference type="InterPro" id="IPR006099">
    <property type="entry name" value="MeMalonylCoA_mutase_a/b_cat"/>
</dbReference>
<dbReference type="PANTHER" id="PTHR48101">
    <property type="entry name" value="METHYLMALONYL-COA MUTASE, MITOCHONDRIAL-RELATED"/>
    <property type="match status" value="1"/>
</dbReference>
<feature type="domain" description="Methylmalonyl-CoA mutase alpha/beta chain catalytic" evidence="2">
    <location>
        <begin position="208"/>
        <end position="448"/>
    </location>
</feature>
<dbReference type="Proteomes" id="UP000281738">
    <property type="component" value="Unassembled WGS sequence"/>
</dbReference>
<evidence type="ECO:0000313" key="4">
    <source>
        <dbReference type="Proteomes" id="UP000281738"/>
    </source>
</evidence>
<dbReference type="Gene3D" id="3.20.20.240">
    <property type="entry name" value="Methylmalonyl-CoA mutase"/>
    <property type="match status" value="1"/>
</dbReference>
<evidence type="ECO:0000313" key="3">
    <source>
        <dbReference type="EMBL" id="ROR90194.1"/>
    </source>
</evidence>
<gene>
    <name evidence="3" type="ORF">EDD33_1029</name>
</gene>
<accession>A0A3N2CSI0</accession>
<dbReference type="InterPro" id="IPR016176">
    <property type="entry name" value="Cbl-dep_enz_cat"/>
</dbReference>
<dbReference type="GO" id="GO:0004494">
    <property type="term" value="F:methylmalonyl-CoA mutase activity"/>
    <property type="evidence" value="ECO:0007669"/>
    <property type="project" value="UniProtKB-EC"/>
</dbReference>
<dbReference type="Gene3D" id="3.40.50.280">
    <property type="entry name" value="Cobalamin-binding domain"/>
    <property type="match status" value="1"/>
</dbReference>
<evidence type="ECO:0000256" key="1">
    <source>
        <dbReference type="ARBA" id="ARBA00011870"/>
    </source>
</evidence>
<dbReference type="EMBL" id="RKHO01000001">
    <property type="protein sequence ID" value="ROR90194.1"/>
    <property type="molecule type" value="Genomic_DNA"/>
</dbReference>
<evidence type="ECO:0000259" key="2">
    <source>
        <dbReference type="Pfam" id="PF01642"/>
    </source>
</evidence>
<keyword evidence="4" id="KW-1185">Reference proteome</keyword>
<dbReference type="OrthoDB" id="9762378at2"/>
<comment type="subunit">
    <text evidence="1">Heterodimer of an alpha and a beta chain.</text>
</comment>
<dbReference type="Pfam" id="PF01642">
    <property type="entry name" value="MM_CoA_mutase"/>
    <property type="match status" value="1"/>
</dbReference>
<name>A0A3N2CSI0_9ACTN</name>
<comment type="caution">
    <text evidence="3">The sequence shown here is derived from an EMBL/GenBank/DDBJ whole genome shotgun (WGS) entry which is preliminary data.</text>
</comment>
<dbReference type="PANTHER" id="PTHR48101:SF4">
    <property type="entry name" value="METHYLMALONYL-COA MUTASE, MITOCHONDRIAL"/>
    <property type="match status" value="1"/>
</dbReference>
<dbReference type="RefSeq" id="WP_123389383.1">
    <property type="nucleotide sequence ID" value="NZ_RKHO01000001.1"/>
</dbReference>
<sequence>MTSDARLSLAEGGQHTREDWERAAAAVLRKARRLGEDAPDHDVWEALTATTLDGLRVPPLGTPELVADLPAPVRPPARDAGWDVRAWLADADAARGNAALLTDLENGATSLLLQVGAGGTAPEDLARLLDGVLLDVAAVVLDAPGDPLGAARAFAAVAEGVAAPLAAGTNLGVDVVAARVRGLEGGGSVGSDEETLREAATLAQGLGCRAFVVDGTALHDLGASDVQEVGYALAVAVHLLRTLERAGIGVDEAAGLVEFRLAATDQQFVTIAKLRAVRRVWARVLELSGASEDRRQMVLHALTSRPMMTRYDPWVNQLRTCVAAFAAGVGGADAVTVLPFDSRLGVPDAFGRRVARNTSTLLVEESHVARVADPAGGAFAVEKLTDDLAVAAWAELGRLEEAGGVHAALEDGSLHARVAAVVAERDRRVATRALPLTGTSEFPNLAETLPEREPYAEGSYRVRPYAEPFEHLRDEPASTPVFLATMGSVAAHTARATFARNLFAAGGVDVVNQGAHDDVEAVLADYRGPDGGQPVVCLVGHDQAYDAWGADLATALREAGATRVVVAGKARDWADDSCALGVDALDFLRRTREALAPTGSTGGRSTDDTEESR</sequence>